<dbReference type="SUPFAM" id="SSF51445">
    <property type="entry name" value="(Trans)glycosidases"/>
    <property type="match status" value="1"/>
</dbReference>
<dbReference type="EC" id="3.2.1.21" evidence="3"/>
<dbReference type="InterPro" id="IPR017853">
    <property type="entry name" value="GH"/>
</dbReference>
<dbReference type="PROSITE" id="PS00775">
    <property type="entry name" value="GLYCOSYL_HYDROL_F3"/>
    <property type="match status" value="1"/>
</dbReference>
<accession>A0ABD5ECL7</accession>
<dbReference type="FunFam" id="2.60.40.10:FF:000495">
    <property type="entry name" value="Periplasmic beta-glucosidase"/>
    <property type="match status" value="1"/>
</dbReference>
<evidence type="ECO:0000256" key="5">
    <source>
        <dbReference type="ARBA" id="ARBA00022801"/>
    </source>
</evidence>
<evidence type="ECO:0000256" key="1">
    <source>
        <dbReference type="ARBA" id="ARBA00000448"/>
    </source>
</evidence>
<dbReference type="Pfam" id="PF00933">
    <property type="entry name" value="Glyco_hydro_3"/>
    <property type="match status" value="1"/>
</dbReference>
<dbReference type="InterPro" id="IPR002772">
    <property type="entry name" value="Glyco_hydro_3_C"/>
</dbReference>
<dbReference type="RefSeq" id="WP_093853125.1">
    <property type="nucleotide sequence ID" value="NZ_JAVRER010000066.1"/>
</dbReference>
<dbReference type="Gene3D" id="3.20.20.300">
    <property type="entry name" value="Glycoside hydrolase, family 3, N-terminal domain"/>
    <property type="match status" value="1"/>
</dbReference>
<evidence type="ECO:0000313" key="11">
    <source>
        <dbReference type="EMBL" id="MDT0419176.1"/>
    </source>
</evidence>
<gene>
    <name evidence="11" type="ORF">RM574_27215</name>
</gene>
<evidence type="ECO:0000313" key="12">
    <source>
        <dbReference type="Proteomes" id="UP001183607"/>
    </source>
</evidence>
<protein>
    <recommendedName>
        <fullName evidence="8">Exo-alpha-(1-&gt;6)-L-arabinopyranosidase</fullName>
        <ecNumber evidence="3">3.2.1.21</ecNumber>
    </recommendedName>
</protein>
<dbReference type="Gene3D" id="2.60.40.10">
    <property type="entry name" value="Immunoglobulins"/>
    <property type="match status" value="1"/>
</dbReference>
<dbReference type="SUPFAM" id="SSF52279">
    <property type="entry name" value="Beta-D-glucan exohydrolase, C-terminal domain"/>
    <property type="match status" value="1"/>
</dbReference>
<keyword evidence="5 9" id="KW-0378">Hydrolase</keyword>
<comment type="caution">
    <text evidence="11">The sequence shown here is derived from an EMBL/GenBank/DDBJ whole genome shotgun (WGS) entry which is preliminary data.</text>
</comment>
<dbReference type="InterPro" id="IPR013783">
    <property type="entry name" value="Ig-like_fold"/>
</dbReference>
<dbReference type="Proteomes" id="UP001183607">
    <property type="component" value="Unassembled WGS sequence"/>
</dbReference>
<keyword evidence="4" id="KW-0732">Signal</keyword>
<dbReference type="InterPro" id="IPR001764">
    <property type="entry name" value="Glyco_hydro_3_N"/>
</dbReference>
<evidence type="ECO:0000256" key="9">
    <source>
        <dbReference type="RuleBase" id="RU361161"/>
    </source>
</evidence>
<dbReference type="AlphaFoldDB" id="A0ABD5ECL7"/>
<dbReference type="GO" id="GO:0008422">
    <property type="term" value="F:beta-glucosidase activity"/>
    <property type="evidence" value="ECO:0007669"/>
    <property type="project" value="UniProtKB-EC"/>
</dbReference>
<organism evidence="11 12">
    <name type="scientific">Streptomyces evansiae</name>
    <dbReference type="NCBI Taxonomy" id="3075535"/>
    <lineage>
        <taxon>Bacteria</taxon>
        <taxon>Bacillati</taxon>
        <taxon>Actinomycetota</taxon>
        <taxon>Actinomycetes</taxon>
        <taxon>Kitasatosporales</taxon>
        <taxon>Streptomycetaceae</taxon>
        <taxon>Streptomyces</taxon>
    </lineage>
</organism>
<dbReference type="PANTHER" id="PTHR30620:SF16">
    <property type="entry name" value="LYSOSOMAL BETA GLUCOSIDASE"/>
    <property type="match status" value="1"/>
</dbReference>
<evidence type="ECO:0000256" key="4">
    <source>
        <dbReference type="ARBA" id="ARBA00022729"/>
    </source>
</evidence>
<comment type="similarity">
    <text evidence="2 9">Belongs to the glycosyl hydrolase 3 family.</text>
</comment>
<dbReference type="EMBL" id="JAVRER010000066">
    <property type="protein sequence ID" value="MDT0419176.1"/>
    <property type="molecule type" value="Genomic_DNA"/>
</dbReference>
<dbReference type="FunFam" id="3.20.20.300:FF:000005">
    <property type="entry name" value="Periplasmic beta-glucosidase"/>
    <property type="match status" value="1"/>
</dbReference>
<dbReference type="PANTHER" id="PTHR30620">
    <property type="entry name" value="PERIPLASMIC BETA-GLUCOSIDASE-RELATED"/>
    <property type="match status" value="1"/>
</dbReference>
<reference evidence="12" key="1">
    <citation type="submission" date="2023-07" db="EMBL/GenBank/DDBJ databases">
        <title>30 novel species of actinomycetes from the DSMZ collection.</title>
        <authorList>
            <person name="Nouioui I."/>
        </authorList>
    </citation>
    <scope>NUCLEOTIDE SEQUENCE [LARGE SCALE GENOMIC DNA]</scope>
    <source>
        <strain evidence="12">DSM 41982</strain>
    </source>
</reference>
<dbReference type="InterPro" id="IPR051915">
    <property type="entry name" value="Cellulose_Degrad_GH3"/>
</dbReference>
<evidence type="ECO:0000256" key="3">
    <source>
        <dbReference type="ARBA" id="ARBA00012744"/>
    </source>
</evidence>
<comment type="function">
    <text evidence="7">Catalyzes the hydrolysis of a non-reducing terminal alpha-L-arabinopyranosidic linkage in ginsenoside Rb2 (alpha-L-arabinopyranosyl-(1-&gt;6)-alpha-D-glucopyranosyl) to release alpha-D-glucopyranosyl (Rd). It is not able to hydrolyze alpha-L-arabinofuranosyl-(1-&gt;6)-alpha-D-glucopyranosyl (Rc).</text>
</comment>
<comment type="catalytic activity">
    <reaction evidence="1">
        <text>Hydrolysis of terminal, non-reducing beta-D-glucosyl residues with release of beta-D-glucose.</text>
        <dbReference type="EC" id="3.2.1.21"/>
    </reaction>
</comment>
<evidence type="ECO:0000259" key="10">
    <source>
        <dbReference type="SMART" id="SM01217"/>
    </source>
</evidence>
<evidence type="ECO:0000256" key="8">
    <source>
        <dbReference type="ARBA" id="ARBA00074219"/>
    </source>
</evidence>
<evidence type="ECO:0000256" key="6">
    <source>
        <dbReference type="ARBA" id="ARBA00023295"/>
    </source>
</evidence>
<dbReference type="Gene3D" id="3.40.50.1700">
    <property type="entry name" value="Glycoside hydrolase family 3 C-terminal domain"/>
    <property type="match status" value="1"/>
</dbReference>
<dbReference type="GO" id="GO:0005975">
    <property type="term" value="P:carbohydrate metabolic process"/>
    <property type="evidence" value="ECO:0007669"/>
    <property type="project" value="UniProtKB-ARBA"/>
</dbReference>
<dbReference type="InterPro" id="IPR019800">
    <property type="entry name" value="Glyco_hydro_3_AS"/>
</dbReference>
<keyword evidence="6 9" id="KW-0326">Glycosidase</keyword>
<dbReference type="Pfam" id="PF01915">
    <property type="entry name" value="Glyco_hydro_3_C"/>
    <property type="match status" value="1"/>
</dbReference>
<dbReference type="InterPro" id="IPR036962">
    <property type="entry name" value="Glyco_hydro_3_N_sf"/>
</dbReference>
<dbReference type="SMART" id="SM01217">
    <property type="entry name" value="Fn3_like"/>
    <property type="match status" value="1"/>
</dbReference>
<evidence type="ECO:0000256" key="7">
    <source>
        <dbReference type="ARBA" id="ARBA00058905"/>
    </source>
</evidence>
<feature type="domain" description="Fibronectin type III-like" evidence="10">
    <location>
        <begin position="642"/>
        <end position="713"/>
    </location>
</feature>
<dbReference type="InterPro" id="IPR036881">
    <property type="entry name" value="Glyco_hydro_3_C_sf"/>
</dbReference>
<proteinExistence type="inferred from homology"/>
<sequence length="724" mass="76969">MTVEHTADDHLELVRDLLSRMTVAEKLGQLQQLSWNSATGPGGGETEEIENAAREGRLGSVLNITGATHTNALQRLAVEESRLGIPLIFGLDVIHGYWTTFPIPLAQAASWDPAVAERDGEISAEEARSAGVHWTFNPMMDVCHEPRWGRIAESAGEDPYLTAVLTAAKVRGYQGPALSADPRKVAACAKHFAAYGGAEGGRDYNTVDVSEQRLRNVYLPPFKAALDAGVATVMASFNTVSGVPAHANSHLLTEVLREEWKYDGMVVSDWTGVQELIAHGLAEDGADAIRQALGAGVDMEMVSTHITEHGEKLLAAGAIDPARLDEAVSRVLLLKARLGLFTAPYAEESAEITEPGAEARRAARETAARTLVLLKNETAANGASVLPLPATAASVAVVGPFALSTDLHGTWAGPGAARFAATTVLEGLREALPATEVLYAEGEAEAIAAVREADVTVVAVGEPSEISGEASTRADISLPEGQAELIRQVASVGKPFAVVVFGGRPLTMEEWIDEAPAVLFAWHPGLEGGHAVGDVLTGKVNPSAKLPVTFPRSAGQIPLYYNHENTGRPADPADPKVPFRSFYLDVEHGPRFAFGHGLSYTRFETGAPVLSRTEISLRELGEGGSVEVTVPVRNAGDVAGTEVVQVYVHDRAASIVQPVRRLRGFARVELAPGQSEEVVVRLDSEDLGFWDNDPSGNYRVETGAFDIYAGTDSTATAHTTLHVV</sequence>
<evidence type="ECO:0000256" key="2">
    <source>
        <dbReference type="ARBA" id="ARBA00005336"/>
    </source>
</evidence>
<dbReference type="PRINTS" id="PR00133">
    <property type="entry name" value="GLHYDRLASE3"/>
</dbReference>
<dbReference type="InterPro" id="IPR026891">
    <property type="entry name" value="Fn3-like"/>
</dbReference>
<dbReference type="Pfam" id="PF14310">
    <property type="entry name" value="Fn3-like"/>
    <property type="match status" value="1"/>
</dbReference>
<name>A0ABD5ECL7_9ACTN</name>